<dbReference type="Bgee" id="ENSCHIG00000020347">
    <property type="expression patterns" value="Expressed in adrenal gland and 12 other cell types or tissues"/>
</dbReference>
<comment type="function">
    <text evidence="10">Subunit of the V1 complex of vacuolar(H+)-ATPase (V-ATPase), a multisubunit enzyme composed of a peripheral complex (V1) that hydrolyzes ATP and a membrane integral complex (V0) that translocates protons. V-ATPase is responsible for acidifying and maintaining the pH of intracellular compartments and in some cell types, is targeted to the plasma membrane, where it is responsible for acidifying the extracellular environment. May play a role in cilium biogenesis through regulation of the transport and the localization of proteins to the cilium.</text>
</comment>
<dbReference type="InterPro" id="IPR002699">
    <property type="entry name" value="V_ATPase_D"/>
</dbReference>
<dbReference type="Proteomes" id="UP000291000">
    <property type="component" value="Unassembled WGS sequence"/>
</dbReference>
<comment type="similarity">
    <text evidence="1">Belongs to the V-ATPase D subunit family.</text>
</comment>
<evidence type="ECO:0000256" key="6">
    <source>
        <dbReference type="ARBA" id="ARBA00023065"/>
    </source>
</evidence>
<evidence type="ECO:0000256" key="10">
    <source>
        <dbReference type="ARBA" id="ARBA00045802"/>
    </source>
</evidence>
<evidence type="ECO:0000256" key="2">
    <source>
        <dbReference type="ARBA" id="ARBA00013354"/>
    </source>
</evidence>
<dbReference type="NCBIfam" id="TIGR00309">
    <property type="entry name" value="V_ATPase_subD"/>
    <property type="match status" value="1"/>
</dbReference>
<evidence type="ECO:0000256" key="8">
    <source>
        <dbReference type="ARBA" id="ARBA00030317"/>
    </source>
</evidence>
<evidence type="ECO:0000256" key="3">
    <source>
        <dbReference type="ARBA" id="ARBA00013417"/>
    </source>
</evidence>
<proteinExistence type="inferred from homology"/>
<gene>
    <name evidence="12" type="primary">LOC102185906</name>
</gene>
<evidence type="ECO:0000256" key="7">
    <source>
        <dbReference type="ARBA" id="ARBA00029434"/>
    </source>
</evidence>
<evidence type="ECO:0000313" key="13">
    <source>
        <dbReference type="Proteomes" id="UP000291000"/>
    </source>
</evidence>
<keyword evidence="5" id="KW-0375">Hydrogen ion transport</keyword>
<dbReference type="GO" id="GO:0033176">
    <property type="term" value="C:proton-transporting V-type ATPase complex"/>
    <property type="evidence" value="ECO:0007669"/>
    <property type="project" value="UniProtKB-ARBA"/>
</dbReference>
<dbReference type="GeneTree" id="ENSGT00390000010770"/>
<dbReference type="OMA" id="EMIEPAN"/>
<evidence type="ECO:0000256" key="5">
    <source>
        <dbReference type="ARBA" id="ARBA00022781"/>
    </source>
</evidence>
<accession>A0A452FDJ5</accession>
<keyword evidence="6" id="KW-0406">Ion transport</keyword>
<comment type="subunit">
    <text evidence="11">V-ATPase is a heteromultimeric enzyme made up of two complexes: the ATP-hydrolytic V1 complex and the proton translocation V0 complex. The V1 complex consists of three catalytic AB heterodimers that form a heterohexamer, three peripheral stalks each consisting of EG heterodimers, one central rotor including subunits D and F, and the regulatory subunits C and H. The proton translocation complex V0 consists of the proton transport subunit a, a ring of proteolipid subunits c9c'', rotary subunit d, subunits e and f, and the accessory subunits ATP6AP1/Ac45 and ATP6AP2/PRR. Interacts with SNX10.</text>
</comment>
<name>A0A452FDJ5_CAPHI</name>
<dbReference type="STRING" id="9925.ENSCHIP00000022336"/>
<dbReference type="GO" id="GO:0030665">
    <property type="term" value="C:clathrin-coated vesicle membrane"/>
    <property type="evidence" value="ECO:0007669"/>
    <property type="project" value="UniProtKB-SubCell"/>
</dbReference>
<keyword evidence="13" id="KW-1185">Reference proteome</keyword>
<dbReference type="AlphaFoldDB" id="A0A452FDJ5"/>
<evidence type="ECO:0000256" key="11">
    <source>
        <dbReference type="ARBA" id="ARBA00046558"/>
    </source>
</evidence>
<reference evidence="12" key="3">
    <citation type="submission" date="2025-09" db="UniProtKB">
        <authorList>
            <consortium name="Ensembl"/>
        </authorList>
    </citation>
    <scope>IDENTIFICATION</scope>
</reference>
<keyword evidence="4" id="KW-0813">Transport</keyword>
<organism evidence="12 13">
    <name type="scientific">Capra hircus</name>
    <name type="common">Goat</name>
    <dbReference type="NCBI Taxonomy" id="9925"/>
    <lineage>
        <taxon>Eukaryota</taxon>
        <taxon>Metazoa</taxon>
        <taxon>Chordata</taxon>
        <taxon>Craniata</taxon>
        <taxon>Vertebrata</taxon>
        <taxon>Euteleostomi</taxon>
        <taxon>Mammalia</taxon>
        <taxon>Eutheria</taxon>
        <taxon>Laurasiatheria</taxon>
        <taxon>Artiodactyla</taxon>
        <taxon>Ruminantia</taxon>
        <taxon>Pecora</taxon>
        <taxon>Bovidae</taxon>
        <taxon>Caprinae</taxon>
        <taxon>Capra</taxon>
    </lineage>
</organism>
<dbReference type="GO" id="GO:0046961">
    <property type="term" value="F:proton-transporting ATPase activity, rotational mechanism"/>
    <property type="evidence" value="ECO:0007669"/>
    <property type="project" value="InterPro"/>
</dbReference>
<evidence type="ECO:0000313" key="12">
    <source>
        <dbReference type="Ensembl" id="ENSCHIP00000022336.1"/>
    </source>
</evidence>
<evidence type="ECO:0000256" key="4">
    <source>
        <dbReference type="ARBA" id="ARBA00022448"/>
    </source>
</evidence>
<dbReference type="PANTHER" id="PTHR11671">
    <property type="entry name" value="V-TYPE ATP SYNTHASE SUBUNIT D"/>
    <property type="match status" value="1"/>
</dbReference>
<sequence length="239" mass="27228">MLGKDQIEIFPSRMAQTIMKAQLKGAQTGQNLLKKKSDILKKIIETKMLMSEVMREAGFSLAEAKFTAGDFSTTVFQNVNKAQVKIRAKKDSVAGVTLPVFEHYHEGTDNYELTGLAGGGEQLAKLKRNYAKAVELLVGLASLQTSFVTLDKAIKITDRRVNAIEHVIIPRIEHTLAYIITELDEREQEEFYRLRKIQEKKKILKEKSDKDLEQWRAAREVIEPADLLAEEKDEDFLFE</sequence>
<dbReference type="Pfam" id="PF01813">
    <property type="entry name" value="ATP-synt_D"/>
    <property type="match status" value="1"/>
</dbReference>
<comment type="subcellular location">
    <subcellularLocation>
        <location evidence="7">Cytoplasmic vesicle</location>
        <location evidence="7">Clathrin-coated vesicle membrane</location>
        <topology evidence="7">Peripheral membrane protein</topology>
    </subcellularLocation>
</comment>
<dbReference type="Gene3D" id="1.10.287.3240">
    <property type="match status" value="1"/>
</dbReference>
<dbReference type="FunFam" id="1.10.287.3240:FF:000001">
    <property type="entry name" value="V-type proton ATPase subunit D"/>
    <property type="match status" value="1"/>
</dbReference>
<dbReference type="Ensembl" id="ENSCHIT00000030196.1">
    <property type="protein sequence ID" value="ENSCHIP00000022336.1"/>
    <property type="gene ID" value="ENSCHIG00000020347.1"/>
</dbReference>
<reference evidence="13" key="1">
    <citation type="submission" date="2016-04" db="EMBL/GenBank/DDBJ databases">
        <title>Polished mammalian reference genomes with single-molecule sequencing and chromosome conformation capture applied to the Capra hircus genome.</title>
        <authorList>
            <person name="Bickhart D.M."/>
            <person name="Koren S."/>
            <person name="Rosen B."/>
            <person name="Hastie A."/>
            <person name="Liachko I."/>
            <person name="Sullivan S.T."/>
            <person name="Burton J."/>
            <person name="Sayre B.L."/>
            <person name="Huson H.J."/>
            <person name="Lee J."/>
            <person name="Lam E."/>
            <person name="Kelley C.M."/>
            <person name="Hutchison J.L."/>
            <person name="Zhou Y."/>
            <person name="Sun J."/>
            <person name="Crisa A."/>
            <person name="Schwartz J.C."/>
            <person name="Hammond J.A."/>
            <person name="Schroeder S.G."/>
            <person name="Liu G.E."/>
            <person name="Dunham M."/>
            <person name="Shendure J."/>
            <person name="Sonstegard T.S."/>
            <person name="Phillippy A.M."/>
            <person name="Van Tassell C.P."/>
            <person name="Smith T.P."/>
        </authorList>
    </citation>
    <scope>NUCLEOTIDE SEQUENCE [LARGE SCALE GENOMIC DNA]</scope>
</reference>
<evidence type="ECO:0000256" key="1">
    <source>
        <dbReference type="ARBA" id="ARBA00005850"/>
    </source>
</evidence>
<evidence type="ECO:0000256" key="9">
    <source>
        <dbReference type="ARBA" id="ARBA00030340"/>
    </source>
</evidence>
<protein>
    <recommendedName>
        <fullName evidence="3">V-type proton ATPase subunit D</fullName>
    </recommendedName>
    <alternativeName>
        <fullName evidence="2">V-type proton ATPase subunit d</fullName>
    </alternativeName>
    <alternativeName>
        <fullName evidence="8 9">Vacuolar proton pump subunit D</fullName>
    </alternativeName>
</protein>
<reference evidence="12" key="2">
    <citation type="submission" date="2025-08" db="UniProtKB">
        <authorList>
            <consortium name="Ensembl"/>
        </authorList>
    </citation>
    <scope>IDENTIFICATION</scope>
</reference>